<comment type="caution">
    <text evidence="2">The sequence shown here is derived from an EMBL/GenBank/DDBJ whole genome shotgun (WGS) entry which is preliminary data.</text>
</comment>
<keyword evidence="3" id="KW-1185">Reference proteome</keyword>
<evidence type="ECO:0008006" key="4">
    <source>
        <dbReference type="Google" id="ProtNLM"/>
    </source>
</evidence>
<sequence>MAYSRQRCVFFQRLLMLTFQHAYALTSTAAVTAGVRRMQTQFHLFASDSEFSHALSIKNRSNIMNLPARSTTDADDINISNTLIIMLESARSSRETTESNSQPAPLYCGTIGQLYL</sequence>
<evidence type="ECO:0000313" key="3">
    <source>
        <dbReference type="Proteomes" id="UP001162162"/>
    </source>
</evidence>
<name>A0AAV8X7K4_9CUCU</name>
<keyword evidence="1" id="KW-0732">Signal</keyword>
<feature type="signal peptide" evidence="1">
    <location>
        <begin position="1"/>
        <end position="24"/>
    </location>
</feature>
<evidence type="ECO:0000256" key="1">
    <source>
        <dbReference type="SAM" id="SignalP"/>
    </source>
</evidence>
<gene>
    <name evidence="2" type="ORF">NQ318_007108</name>
</gene>
<dbReference type="EMBL" id="JAPWTK010000966">
    <property type="protein sequence ID" value="KAJ8934902.1"/>
    <property type="molecule type" value="Genomic_DNA"/>
</dbReference>
<organism evidence="2 3">
    <name type="scientific">Aromia moschata</name>
    <dbReference type="NCBI Taxonomy" id="1265417"/>
    <lineage>
        <taxon>Eukaryota</taxon>
        <taxon>Metazoa</taxon>
        <taxon>Ecdysozoa</taxon>
        <taxon>Arthropoda</taxon>
        <taxon>Hexapoda</taxon>
        <taxon>Insecta</taxon>
        <taxon>Pterygota</taxon>
        <taxon>Neoptera</taxon>
        <taxon>Endopterygota</taxon>
        <taxon>Coleoptera</taxon>
        <taxon>Polyphaga</taxon>
        <taxon>Cucujiformia</taxon>
        <taxon>Chrysomeloidea</taxon>
        <taxon>Cerambycidae</taxon>
        <taxon>Cerambycinae</taxon>
        <taxon>Callichromatini</taxon>
        <taxon>Aromia</taxon>
    </lineage>
</organism>
<dbReference type="AlphaFoldDB" id="A0AAV8X7K4"/>
<dbReference type="Proteomes" id="UP001162162">
    <property type="component" value="Unassembled WGS sequence"/>
</dbReference>
<reference evidence="2" key="1">
    <citation type="journal article" date="2023" name="Insect Mol. Biol.">
        <title>Genome sequencing provides insights into the evolution of gene families encoding plant cell wall-degrading enzymes in longhorned beetles.</title>
        <authorList>
            <person name="Shin N.R."/>
            <person name="Okamura Y."/>
            <person name="Kirsch R."/>
            <person name="Pauchet Y."/>
        </authorList>
    </citation>
    <scope>NUCLEOTIDE SEQUENCE</scope>
    <source>
        <strain evidence="2">AMC_N1</strain>
    </source>
</reference>
<protein>
    <recommendedName>
        <fullName evidence="4">Secreted protein</fullName>
    </recommendedName>
</protein>
<proteinExistence type="predicted"/>
<feature type="chain" id="PRO_5043653447" description="Secreted protein" evidence="1">
    <location>
        <begin position="25"/>
        <end position="116"/>
    </location>
</feature>
<evidence type="ECO:0000313" key="2">
    <source>
        <dbReference type="EMBL" id="KAJ8934902.1"/>
    </source>
</evidence>
<accession>A0AAV8X7K4</accession>